<dbReference type="EMBL" id="ML732191">
    <property type="protein sequence ID" value="KAB8075651.1"/>
    <property type="molecule type" value="Genomic_DNA"/>
</dbReference>
<evidence type="ECO:0000313" key="2">
    <source>
        <dbReference type="Proteomes" id="UP000326565"/>
    </source>
</evidence>
<protein>
    <submittedName>
        <fullName evidence="1">Uncharacterized protein</fullName>
    </submittedName>
</protein>
<reference evidence="1 2" key="1">
    <citation type="submission" date="2019-04" db="EMBL/GenBank/DDBJ databases">
        <title>Friends and foes A comparative genomics study of 23 Aspergillus species from section Flavi.</title>
        <authorList>
            <consortium name="DOE Joint Genome Institute"/>
            <person name="Kjaerbolling I."/>
            <person name="Vesth T."/>
            <person name="Frisvad J.C."/>
            <person name="Nybo J.L."/>
            <person name="Theobald S."/>
            <person name="Kildgaard S."/>
            <person name="Isbrandt T."/>
            <person name="Kuo A."/>
            <person name="Sato A."/>
            <person name="Lyhne E.K."/>
            <person name="Kogle M.E."/>
            <person name="Wiebenga A."/>
            <person name="Kun R.S."/>
            <person name="Lubbers R.J."/>
            <person name="Makela M.R."/>
            <person name="Barry K."/>
            <person name="Chovatia M."/>
            <person name="Clum A."/>
            <person name="Daum C."/>
            <person name="Haridas S."/>
            <person name="He G."/>
            <person name="LaButti K."/>
            <person name="Lipzen A."/>
            <person name="Mondo S."/>
            <person name="Riley R."/>
            <person name="Salamov A."/>
            <person name="Simmons B.A."/>
            <person name="Magnuson J.K."/>
            <person name="Henrissat B."/>
            <person name="Mortensen U.H."/>
            <person name="Larsen T.O."/>
            <person name="Devries R.P."/>
            <person name="Grigoriev I.V."/>
            <person name="Machida M."/>
            <person name="Baker S.E."/>
            <person name="Andersen M.R."/>
        </authorList>
    </citation>
    <scope>NUCLEOTIDE SEQUENCE [LARGE SCALE GENOMIC DNA]</scope>
    <source>
        <strain evidence="1 2">CBS 151.66</strain>
    </source>
</reference>
<name>A0A5N5X4I1_9EURO</name>
<accession>A0A5N5X4I1</accession>
<organism evidence="1 2">
    <name type="scientific">Aspergillus leporis</name>
    <dbReference type="NCBI Taxonomy" id="41062"/>
    <lineage>
        <taxon>Eukaryota</taxon>
        <taxon>Fungi</taxon>
        <taxon>Dikarya</taxon>
        <taxon>Ascomycota</taxon>
        <taxon>Pezizomycotina</taxon>
        <taxon>Eurotiomycetes</taxon>
        <taxon>Eurotiomycetidae</taxon>
        <taxon>Eurotiales</taxon>
        <taxon>Aspergillaceae</taxon>
        <taxon>Aspergillus</taxon>
        <taxon>Aspergillus subgen. Circumdati</taxon>
    </lineage>
</organism>
<dbReference type="AlphaFoldDB" id="A0A5N5X4I1"/>
<evidence type="ECO:0000313" key="1">
    <source>
        <dbReference type="EMBL" id="KAB8075651.1"/>
    </source>
</evidence>
<dbReference type="Proteomes" id="UP000326565">
    <property type="component" value="Unassembled WGS sequence"/>
</dbReference>
<sequence length="91" mass="9944">MGSLRGFERNLTADNAACGVCLVAWRPKLYHPSFPRLAIIQMRSRSLAYSVTLLVAAYTSLSFLGEEVQGFVLCLLSHSVQPGLLMGQGTR</sequence>
<keyword evidence="2" id="KW-1185">Reference proteome</keyword>
<gene>
    <name evidence="1" type="ORF">BDV29DRAFT_171530</name>
</gene>
<proteinExistence type="predicted"/>